<reference evidence="3 4" key="1">
    <citation type="submission" date="2019-04" db="EMBL/GenBank/DDBJ databases">
        <authorList>
            <person name="Alioto T."/>
            <person name="Alioto T."/>
        </authorList>
    </citation>
    <scope>NUCLEOTIDE SEQUENCE [LARGE SCALE GENOMIC DNA]</scope>
</reference>
<evidence type="ECO:0000313" key="3">
    <source>
        <dbReference type="EMBL" id="VTJ88925.1"/>
    </source>
</evidence>
<keyword evidence="4" id="KW-1185">Reference proteome</keyword>
<dbReference type="Gene3D" id="3.40.440.10">
    <property type="entry name" value="Adenylosuccinate Synthetase, subunit A, domain 1"/>
    <property type="match status" value="1"/>
</dbReference>
<protein>
    <submittedName>
        <fullName evidence="3">Uncharacterized protein</fullName>
    </submittedName>
</protein>
<sequence length="70" mass="7329">MARRGGNTVTLVLLVQWEEEGKGKVVDLLAKDAEADVVCCCQVRQYGSKGSQPGISGPEPGFAGPIEVSP</sequence>
<evidence type="ECO:0000313" key="2">
    <source>
        <dbReference type="EMBL" id="KAF7471673.1"/>
    </source>
</evidence>
<reference evidence="2" key="2">
    <citation type="submission" date="2020-08" db="EMBL/GenBank/DDBJ databases">
        <authorList>
            <person name="Shumante A."/>
            <person name="Zimin A.V."/>
            <person name="Puiu D."/>
            <person name="Salzberg S.L."/>
        </authorList>
    </citation>
    <scope>NUCLEOTIDE SEQUENCE</scope>
    <source>
        <strain evidence="2">WC2-LM</strain>
        <tissue evidence="2">Liver</tissue>
    </source>
</reference>
<evidence type="ECO:0000256" key="1">
    <source>
        <dbReference type="SAM" id="MobiDB-lite"/>
    </source>
</evidence>
<organism evidence="3 4">
    <name type="scientific">Marmota monax</name>
    <name type="common">Woodchuck</name>
    <dbReference type="NCBI Taxonomy" id="9995"/>
    <lineage>
        <taxon>Eukaryota</taxon>
        <taxon>Metazoa</taxon>
        <taxon>Chordata</taxon>
        <taxon>Craniata</taxon>
        <taxon>Vertebrata</taxon>
        <taxon>Euteleostomi</taxon>
        <taxon>Mammalia</taxon>
        <taxon>Eutheria</taxon>
        <taxon>Euarchontoglires</taxon>
        <taxon>Glires</taxon>
        <taxon>Rodentia</taxon>
        <taxon>Sciuromorpha</taxon>
        <taxon>Sciuridae</taxon>
        <taxon>Xerinae</taxon>
        <taxon>Marmotini</taxon>
        <taxon>Marmota</taxon>
    </lineage>
</organism>
<dbReference type="InterPro" id="IPR042109">
    <property type="entry name" value="Adenylosuccinate_synth_dom1"/>
</dbReference>
<accession>A0A5E4D4A5</accession>
<dbReference type="AlphaFoldDB" id="A0A5E4D4A5"/>
<gene>
    <name evidence="2" type="ORF">GHT09_017261</name>
    <name evidence="3" type="ORF">MONAX_5E030735</name>
</gene>
<dbReference type="EMBL" id="WJEC01006718">
    <property type="protein sequence ID" value="KAF7471673.1"/>
    <property type="molecule type" value="Genomic_DNA"/>
</dbReference>
<dbReference type="Proteomes" id="UP000662637">
    <property type="component" value="Unassembled WGS sequence"/>
</dbReference>
<dbReference type="Proteomes" id="UP000335636">
    <property type="component" value="Unassembled WGS sequence"/>
</dbReference>
<feature type="region of interest" description="Disordered" evidence="1">
    <location>
        <begin position="47"/>
        <end position="70"/>
    </location>
</feature>
<evidence type="ECO:0000313" key="4">
    <source>
        <dbReference type="Proteomes" id="UP000335636"/>
    </source>
</evidence>
<proteinExistence type="predicted"/>
<dbReference type="EMBL" id="CABDUW010003253">
    <property type="protein sequence ID" value="VTJ88925.1"/>
    <property type="molecule type" value="Genomic_DNA"/>
</dbReference>
<name>A0A5E4D4A5_MARMO</name>